<dbReference type="PANTHER" id="PTHR35317:SF29">
    <property type="entry name" value="CCHC-TYPE DOMAIN-CONTAINING PROTEIN"/>
    <property type="match status" value="1"/>
</dbReference>
<name>W8BWZ6_CERCA</name>
<protein>
    <submittedName>
        <fullName evidence="2">Retrovirus-related Pol polyprotein from transposon TNT 1-94</fullName>
    </submittedName>
</protein>
<evidence type="ECO:0000256" key="1">
    <source>
        <dbReference type="SAM" id="MobiDB-lite"/>
    </source>
</evidence>
<dbReference type="AlphaFoldDB" id="W8BWZ6"/>
<reference evidence="2" key="2">
    <citation type="journal article" date="2014" name="BMC Genomics">
        <title>A genomic perspective to assessing quality of mass-reared SIT flies used in Mediterranean fruit fly (Ceratitis capitata) eradication in California.</title>
        <authorList>
            <person name="Calla B."/>
            <person name="Hall B."/>
            <person name="Hou S."/>
            <person name="Geib S.M."/>
        </authorList>
    </citation>
    <scope>NUCLEOTIDE SEQUENCE</scope>
</reference>
<feature type="compositionally biased region" description="Basic and acidic residues" evidence="1">
    <location>
        <begin position="173"/>
        <end position="193"/>
    </location>
</feature>
<feature type="compositionally biased region" description="Polar residues" evidence="1">
    <location>
        <begin position="196"/>
        <end position="208"/>
    </location>
</feature>
<sequence>MSNSFSQIEKLSSENYASWSVQMRSLLITQDQWDVVERSCPPSASPEEKLMWERADKKALATIILCVKSSELIHIKKCTSAMGAWLILHNLYKTNAPARKVNLFRKLARFKFRIGDKCAEQINEFCTLVDDLKDTGLDVPKDLLSILLLCSLPEEMERFYCCHRKPRHATFHRPIEGENSGRRTTARRTEGRKRFCSQSVQGQAGRST</sequence>
<accession>W8BWZ6</accession>
<feature type="region of interest" description="Disordered" evidence="1">
    <location>
        <begin position="173"/>
        <end position="208"/>
    </location>
</feature>
<proteinExistence type="evidence at transcript level"/>
<gene>
    <name evidence="2" type="primary">POLX</name>
</gene>
<dbReference type="EMBL" id="GAMC01012831">
    <property type="protein sequence ID" value="JAB93724.1"/>
    <property type="molecule type" value="mRNA"/>
</dbReference>
<dbReference type="OrthoDB" id="10249572at2759"/>
<reference evidence="2" key="1">
    <citation type="submission" date="2013-07" db="EMBL/GenBank/DDBJ databases">
        <authorList>
            <person name="Geib S."/>
        </authorList>
    </citation>
    <scope>NUCLEOTIDE SEQUENCE</scope>
</reference>
<dbReference type="PANTHER" id="PTHR35317">
    <property type="entry name" value="OS04G0629600 PROTEIN"/>
    <property type="match status" value="1"/>
</dbReference>
<organism evidence="2">
    <name type="scientific">Ceratitis capitata</name>
    <name type="common">Mediterranean fruit fly</name>
    <name type="synonym">Tephritis capitata</name>
    <dbReference type="NCBI Taxonomy" id="7213"/>
    <lineage>
        <taxon>Eukaryota</taxon>
        <taxon>Metazoa</taxon>
        <taxon>Ecdysozoa</taxon>
        <taxon>Arthropoda</taxon>
        <taxon>Hexapoda</taxon>
        <taxon>Insecta</taxon>
        <taxon>Pterygota</taxon>
        <taxon>Neoptera</taxon>
        <taxon>Endopterygota</taxon>
        <taxon>Diptera</taxon>
        <taxon>Brachycera</taxon>
        <taxon>Muscomorpha</taxon>
        <taxon>Tephritoidea</taxon>
        <taxon>Tephritidae</taxon>
        <taxon>Ceratitis</taxon>
        <taxon>Ceratitis</taxon>
    </lineage>
</organism>
<evidence type="ECO:0000313" key="2">
    <source>
        <dbReference type="EMBL" id="JAB93724.1"/>
    </source>
</evidence>
<dbReference type="Pfam" id="PF14223">
    <property type="entry name" value="Retrotran_gag_2"/>
    <property type="match status" value="1"/>
</dbReference>